<name>A0AA35LJG9_9SAUR</name>
<dbReference type="InterPro" id="IPR045263">
    <property type="entry name" value="GLUT"/>
</dbReference>
<feature type="region of interest" description="Disordered" evidence="6">
    <location>
        <begin position="1"/>
        <end position="53"/>
    </location>
</feature>
<accession>A0AA35LJG9</accession>
<evidence type="ECO:0000256" key="2">
    <source>
        <dbReference type="ARBA" id="ARBA00022692"/>
    </source>
</evidence>
<evidence type="ECO:0000256" key="1">
    <source>
        <dbReference type="ARBA" id="ARBA00004141"/>
    </source>
</evidence>
<sequence length="566" mass="61704">MPDGAPQPPQPPRRQVRPRPARTPGQDRSGAASRFRGSSAGDRQPRTPWLAGWPARRTAREAAGGSGAACPAEWQRQLQGRVLILTVCAAGIGGTFQYGYNLTIINAPTTYIQSFTNETWLERTGSPLEGKMITLIWSSVVSIYPLGGLVGALLAGPMAIKLGRKKSLLLNNLFVVLAAVLVGFSQMAKSFEMILLSRFLAGINSGVSMNIQPMYLGESAPKELRGAVALTSASFTALGLVMGQVVGLREILGAEECWPLLLASNAVPALIQLVLLPWAPESPRYLLIDRGDEESCICALQKLRGSDDLGGEMKELLAEQAALRGVTAKAPWELFRDPAVRWQLITIVFLSSAMQLCGNDSMYSYASTVFQEAGIPYDKIQYSIIGTGSCELITAMTCNLIIEHVGRRKLVMGGYSLMSVWAIVFMVALSLQDQYSWMPYLSMSCIFAYILSFGIGPAGVTVIMPMEIFDQVSRPAACMICGSLLWANLFLVGMVFPFLVEGLGHYCYVPFFTVCVSAALYVAFFLPETKGKSFLEISEEFNKRNFKAQAHEESKSLSEETKSTML</sequence>
<evidence type="ECO:0000256" key="3">
    <source>
        <dbReference type="ARBA" id="ARBA00022989"/>
    </source>
</evidence>
<dbReference type="InterPro" id="IPR005829">
    <property type="entry name" value="Sugar_transporter_CS"/>
</dbReference>
<dbReference type="Proteomes" id="UP001178461">
    <property type="component" value="Chromosome 16"/>
</dbReference>
<feature type="compositionally biased region" description="Low complexity" evidence="6">
    <location>
        <begin position="22"/>
        <end position="41"/>
    </location>
</feature>
<dbReference type="GO" id="GO:0070837">
    <property type="term" value="P:dehydroascorbic acid transport"/>
    <property type="evidence" value="ECO:0007669"/>
    <property type="project" value="TreeGrafter"/>
</dbReference>
<feature type="domain" description="Major facilitator superfamily (MFS) profile" evidence="8">
    <location>
        <begin position="87"/>
        <end position="530"/>
    </location>
</feature>
<dbReference type="GO" id="GO:0046323">
    <property type="term" value="P:D-glucose import"/>
    <property type="evidence" value="ECO:0007669"/>
    <property type="project" value="TreeGrafter"/>
</dbReference>
<keyword evidence="10" id="KW-1185">Reference proteome</keyword>
<keyword evidence="3 7" id="KW-1133">Transmembrane helix</keyword>
<keyword evidence="4 7" id="KW-0472">Membrane</keyword>
<dbReference type="EMBL" id="OX395143">
    <property type="protein sequence ID" value="CAI5797430.1"/>
    <property type="molecule type" value="Genomic_DNA"/>
</dbReference>
<gene>
    <name evidence="9" type="ORF">PODLI_1B015368</name>
</gene>
<evidence type="ECO:0000256" key="6">
    <source>
        <dbReference type="SAM" id="MobiDB-lite"/>
    </source>
</evidence>
<keyword evidence="2 7" id="KW-0812">Transmembrane</keyword>
<dbReference type="PANTHER" id="PTHR23503">
    <property type="entry name" value="SOLUTE CARRIER FAMILY 2"/>
    <property type="match status" value="1"/>
</dbReference>
<keyword evidence="9" id="KW-0762">Sugar transport</keyword>
<reference evidence="9" key="1">
    <citation type="submission" date="2022-12" db="EMBL/GenBank/DDBJ databases">
        <authorList>
            <person name="Alioto T."/>
            <person name="Alioto T."/>
            <person name="Gomez Garrido J."/>
        </authorList>
    </citation>
    <scope>NUCLEOTIDE SEQUENCE</scope>
</reference>
<dbReference type="FunFam" id="1.20.1250.20:FF:000029">
    <property type="entry name" value="solute carrier family 2, facilitated glucose transporter member 4"/>
    <property type="match status" value="1"/>
</dbReference>
<dbReference type="PRINTS" id="PR00171">
    <property type="entry name" value="SUGRTRNSPORT"/>
</dbReference>
<evidence type="ECO:0000259" key="8">
    <source>
        <dbReference type="PROSITE" id="PS50850"/>
    </source>
</evidence>
<evidence type="ECO:0000313" key="9">
    <source>
        <dbReference type="EMBL" id="CAI5797430.1"/>
    </source>
</evidence>
<dbReference type="InterPro" id="IPR005828">
    <property type="entry name" value="MFS_sugar_transport-like"/>
</dbReference>
<dbReference type="InterPro" id="IPR020846">
    <property type="entry name" value="MFS_dom"/>
</dbReference>
<feature type="transmembrane region" description="Helical" evidence="7">
    <location>
        <begin position="168"/>
        <end position="188"/>
    </location>
</feature>
<feature type="transmembrane region" description="Helical" evidence="7">
    <location>
        <begin position="82"/>
        <end position="100"/>
    </location>
</feature>
<dbReference type="SUPFAM" id="SSF103473">
    <property type="entry name" value="MFS general substrate transporter"/>
    <property type="match status" value="1"/>
</dbReference>
<feature type="transmembrane region" description="Helical" evidence="7">
    <location>
        <begin position="506"/>
        <end position="526"/>
    </location>
</feature>
<proteinExistence type="inferred from homology"/>
<dbReference type="AlphaFoldDB" id="A0AA35LJG9"/>
<feature type="transmembrane region" description="Helical" evidence="7">
    <location>
        <begin position="227"/>
        <end position="246"/>
    </location>
</feature>
<dbReference type="GO" id="GO:0055056">
    <property type="term" value="F:D-glucose transmembrane transporter activity"/>
    <property type="evidence" value="ECO:0007669"/>
    <property type="project" value="TreeGrafter"/>
</dbReference>
<dbReference type="PROSITE" id="PS00217">
    <property type="entry name" value="SUGAR_TRANSPORT_2"/>
    <property type="match status" value="1"/>
</dbReference>
<dbReference type="CDD" id="cd17432">
    <property type="entry name" value="MFS_GLUT_Class2"/>
    <property type="match status" value="1"/>
</dbReference>
<dbReference type="Gene3D" id="1.20.1250.20">
    <property type="entry name" value="MFS general substrate transporter like domains"/>
    <property type="match status" value="1"/>
</dbReference>
<keyword evidence="5" id="KW-0813">Transport</keyword>
<organism evidence="9 10">
    <name type="scientific">Podarcis lilfordi</name>
    <name type="common">Lilford's wall lizard</name>
    <dbReference type="NCBI Taxonomy" id="74358"/>
    <lineage>
        <taxon>Eukaryota</taxon>
        <taxon>Metazoa</taxon>
        <taxon>Chordata</taxon>
        <taxon>Craniata</taxon>
        <taxon>Vertebrata</taxon>
        <taxon>Euteleostomi</taxon>
        <taxon>Lepidosauria</taxon>
        <taxon>Squamata</taxon>
        <taxon>Bifurcata</taxon>
        <taxon>Unidentata</taxon>
        <taxon>Episquamata</taxon>
        <taxon>Laterata</taxon>
        <taxon>Lacertibaenia</taxon>
        <taxon>Lacertidae</taxon>
        <taxon>Podarcis</taxon>
    </lineage>
</organism>
<dbReference type="Pfam" id="PF00083">
    <property type="entry name" value="Sugar_tr"/>
    <property type="match status" value="1"/>
</dbReference>
<evidence type="ECO:0000256" key="7">
    <source>
        <dbReference type="SAM" id="Phobius"/>
    </source>
</evidence>
<dbReference type="NCBIfam" id="TIGR00879">
    <property type="entry name" value="SP"/>
    <property type="match status" value="1"/>
</dbReference>
<evidence type="ECO:0000256" key="5">
    <source>
        <dbReference type="RuleBase" id="RU003346"/>
    </source>
</evidence>
<feature type="transmembrane region" description="Helical" evidence="7">
    <location>
        <begin position="437"/>
        <end position="464"/>
    </location>
</feature>
<feature type="transmembrane region" description="Helical" evidence="7">
    <location>
        <begin position="476"/>
        <end position="500"/>
    </location>
</feature>
<feature type="transmembrane region" description="Helical" evidence="7">
    <location>
        <begin position="135"/>
        <end position="156"/>
    </location>
</feature>
<comment type="subcellular location">
    <subcellularLocation>
        <location evidence="1">Membrane</location>
        <topology evidence="1">Multi-pass membrane protein</topology>
    </subcellularLocation>
</comment>
<feature type="transmembrane region" description="Helical" evidence="7">
    <location>
        <begin position="410"/>
        <end position="431"/>
    </location>
</feature>
<dbReference type="InterPro" id="IPR003663">
    <property type="entry name" value="Sugar/inositol_transpt"/>
</dbReference>
<evidence type="ECO:0000313" key="10">
    <source>
        <dbReference type="Proteomes" id="UP001178461"/>
    </source>
</evidence>
<feature type="compositionally biased region" description="Pro residues" evidence="6">
    <location>
        <begin position="1"/>
        <end position="12"/>
    </location>
</feature>
<comment type="similarity">
    <text evidence="5">Belongs to the major facilitator superfamily. Sugar transporter (TC 2.A.1.1) family.</text>
</comment>
<dbReference type="GO" id="GO:0005886">
    <property type="term" value="C:plasma membrane"/>
    <property type="evidence" value="ECO:0007669"/>
    <property type="project" value="TreeGrafter"/>
</dbReference>
<dbReference type="PANTHER" id="PTHR23503:SF22">
    <property type="entry name" value="SOLUTE CARRIER FAMILY 2, FACILITATED GLUCOSE TRANSPORTER MEMBER 11"/>
    <property type="match status" value="1"/>
</dbReference>
<evidence type="ECO:0000256" key="4">
    <source>
        <dbReference type="ARBA" id="ARBA00023136"/>
    </source>
</evidence>
<dbReference type="InterPro" id="IPR036259">
    <property type="entry name" value="MFS_trans_sf"/>
</dbReference>
<dbReference type="PROSITE" id="PS50850">
    <property type="entry name" value="MFS"/>
    <property type="match status" value="1"/>
</dbReference>
<protein>
    <submittedName>
        <fullName evidence="9">Solute carrier family 2, facilitated glucose transporter member 11 isoform X1</fullName>
    </submittedName>
</protein>